<keyword evidence="13" id="KW-1185">Reference proteome</keyword>
<dbReference type="GO" id="GO:0015098">
    <property type="term" value="F:molybdate ion transmembrane transporter activity"/>
    <property type="evidence" value="ECO:0007669"/>
    <property type="project" value="UniProtKB-UniRule"/>
</dbReference>
<dbReference type="InterPro" id="IPR035906">
    <property type="entry name" value="MetI-like_sf"/>
</dbReference>
<dbReference type="CDD" id="cd06261">
    <property type="entry name" value="TM_PBP2"/>
    <property type="match status" value="1"/>
</dbReference>
<dbReference type="PATRIC" id="fig|665952.3.peg.907"/>
<feature type="transmembrane region" description="Helical" evidence="9">
    <location>
        <begin position="195"/>
        <end position="216"/>
    </location>
</feature>
<name>G9QIW8_9BACI</name>
<dbReference type="SUPFAM" id="SSF161098">
    <property type="entry name" value="MetI-like"/>
    <property type="match status" value="1"/>
</dbReference>
<evidence type="ECO:0000256" key="5">
    <source>
        <dbReference type="ARBA" id="ARBA00022505"/>
    </source>
</evidence>
<comment type="similarity">
    <text evidence="2 10">Belongs to the binding-protein-dependent transport system permease family. CysTW subfamily.</text>
</comment>
<feature type="transmembrane region" description="Helical" evidence="9">
    <location>
        <begin position="88"/>
        <end position="113"/>
    </location>
</feature>
<sequence>MASSLWEPIFLSLKLAFGATIIVLIFGLAAAKWMTAYSFKGKLLVELLFLLPIVLPPTVVGFILIVLLGGDSILGRAVESIFGQPLMFSQWAALISATVVSFPLMYQSLSIGFQEINQEIIQAARLDRASWLQILIYIELPLIWKAVIAGVFLSFARALGEFGATLMFAGNIPGKTQTTAIAIYMAMESGDMKTAWTLVIVLMSISFVLLFVVQMLKKKSS</sequence>
<dbReference type="AlphaFoldDB" id="G9QIW8"/>
<accession>G9QIW8</accession>
<evidence type="ECO:0000313" key="12">
    <source>
        <dbReference type="EMBL" id="EHL78890.1"/>
    </source>
</evidence>
<evidence type="ECO:0000256" key="8">
    <source>
        <dbReference type="ARBA" id="ARBA00023136"/>
    </source>
</evidence>
<feature type="transmembrane region" description="Helical" evidence="9">
    <location>
        <begin position="12"/>
        <end position="31"/>
    </location>
</feature>
<evidence type="ECO:0000256" key="10">
    <source>
        <dbReference type="RuleBase" id="RU365097"/>
    </source>
</evidence>
<comment type="subcellular location">
    <subcellularLocation>
        <location evidence="1 9">Cell membrane</location>
        <topology evidence="1 9">Multi-pass membrane protein</topology>
    </subcellularLocation>
</comment>
<feature type="domain" description="ABC transmembrane type-1" evidence="11">
    <location>
        <begin position="9"/>
        <end position="211"/>
    </location>
</feature>
<keyword evidence="5 10" id="KW-0500">Molybdenum</keyword>
<dbReference type="HOGENOM" id="CLU_016047_14_3_9"/>
<reference evidence="12 13" key="1">
    <citation type="submission" date="2011-09" db="EMBL/GenBank/DDBJ databases">
        <title>The Genome Sequence of Bacillus smithii 7_3_47FAA.</title>
        <authorList>
            <consortium name="The Broad Institute Genome Sequencing Platform"/>
            <person name="Earl A."/>
            <person name="Ward D."/>
            <person name="Feldgarden M."/>
            <person name="Gevers D."/>
            <person name="Daigneault M."/>
            <person name="Strauss J."/>
            <person name="Allen-Vercoe E."/>
            <person name="Young S.K."/>
            <person name="Zeng Q."/>
            <person name="Gargeya S."/>
            <person name="Fitzgerald M."/>
            <person name="Haas B."/>
            <person name="Abouelleil A."/>
            <person name="Alvarado L."/>
            <person name="Arachchi H.M."/>
            <person name="Berlin A."/>
            <person name="Brown A."/>
            <person name="Chapman S.B."/>
            <person name="Chen Z."/>
            <person name="Dunbar C."/>
            <person name="Freedman E."/>
            <person name="Gearin G."/>
            <person name="Goldberg J."/>
            <person name="Griggs A."/>
            <person name="Gujja S."/>
            <person name="Heiman D."/>
            <person name="Howarth C."/>
            <person name="Larson L."/>
            <person name="Lui A."/>
            <person name="MacDonald P.J.P."/>
            <person name="Montmayeur A."/>
            <person name="Murphy C."/>
            <person name="Neiman D."/>
            <person name="Pearson M."/>
            <person name="Priest M."/>
            <person name="Roberts A."/>
            <person name="Saif S."/>
            <person name="Shea T."/>
            <person name="Shenoy N."/>
            <person name="Sisk P."/>
            <person name="Stolte C."/>
            <person name="Sykes S."/>
            <person name="Wortman J."/>
            <person name="Nusbaum C."/>
            <person name="Birren B."/>
        </authorList>
    </citation>
    <scope>NUCLEOTIDE SEQUENCE [LARGE SCALE GENOMIC DNA]</scope>
    <source>
        <strain evidence="12 13">7_3_47FAA</strain>
    </source>
</reference>
<dbReference type="PANTHER" id="PTHR30183:SF3">
    <property type="entry name" value="MOLYBDENUM TRANSPORT SYSTEM PERMEASE PROTEIN MODB"/>
    <property type="match status" value="1"/>
</dbReference>
<dbReference type="EMBL" id="ACWF01000048">
    <property type="protein sequence ID" value="EHL78890.1"/>
    <property type="molecule type" value="Genomic_DNA"/>
</dbReference>
<dbReference type="Pfam" id="PF00528">
    <property type="entry name" value="BPD_transp_1"/>
    <property type="match status" value="1"/>
</dbReference>
<dbReference type="InterPro" id="IPR000515">
    <property type="entry name" value="MetI-like"/>
</dbReference>
<proteinExistence type="inferred from homology"/>
<evidence type="ECO:0000256" key="4">
    <source>
        <dbReference type="ARBA" id="ARBA00022475"/>
    </source>
</evidence>
<comment type="function">
    <text evidence="10">Part of the binding-protein-dependent transport system for molybdenum; probably responsible for the translocation of the substrate across the membrane.</text>
</comment>
<keyword evidence="3 9" id="KW-0813">Transport</keyword>
<dbReference type="PANTHER" id="PTHR30183">
    <property type="entry name" value="MOLYBDENUM TRANSPORT SYSTEM PERMEASE PROTEIN MODB"/>
    <property type="match status" value="1"/>
</dbReference>
<dbReference type="Proteomes" id="UP000011747">
    <property type="component" value="Unassembled WGS sequence"/>
</dbReference>
<dbReference type="GO" id="GO:0005886">
    <property type="term" value="C:plasma membrane"/>
    <property type="evidence" value="ECO:0007669"/>
    <property type="project" value="UniProtKB-SubCell"/>
</dbReference>
<dbReference type="InterPro" id="IPR011867">
    <property type="entry name" value="ModB_ABC"/>
</dbReference>
<dbReference type="Gene3D" id="1.10.3720.10">
    <property type="entry name" value="MetI-like"/>
    <property type="match status" value="1"/>
</dbReference>
<feature type="transmembrane region" description="Helical" evidence="9">
    <location>
        <begin position="134"/>
        <end position="156"/>
    </location>
</feature>
<evidence type="ECO:0000256" key="3">
    <source>
        <dbReference type="ARBA" id="ARBA00022448"/>
    </source>
</evidence>
<feature type="transmembrane region" description="Helical" evidence="9">
    <location>
        <begin position="43"/>
        <end position="68"/>
    </location>
</feature>
<protein>
    <recommendedName>
        <fullName evidence="10">Molybdenum transport system permease</fullName>
    </recommendedName>
</protein>
<keyword evidence="6 9" id="KW-0812">Transmembrane</keyword>
<keyword evidence="7 9" id="KW-1133">Transmembrane helix</keyword>
<dbReference type="NCBIfam" id="TIGR02141">
    <property type="entry name" value="modB_ABC"/>
    <property type="match status" value="1"/>
</dbReference>
<evidence type="ECO:0000256" key="1">
    <source>
        <dbReference type="ARBA" id="ARBA00004651"/>
    </source>
</evidence>
<evidence type="ECO:0000256" key="2">
    <source>
        <dbReference type="ARBA" id="ARBA00007069"/>
    </source>
</evidence>
<evidence type="ECO:0000256" key="9">
    <source>
        <dbReference type="RuleBase" id="RU363032"/>
    </source>
</evidence>
<dbReference type="PROSITE" id="PS50928">
    <property type="entry name" value="ABC_TM1"/>
    <property type="match status" value="1"/>
</dbReference>
<evidence type="ECO:0000313" key="13">
    <source>
        <dbReference type="Proteomes" id="UP000011747"/>
    </source>
</evidence>
<keyword evidence="4 10" id="KW-1003">Cell membrane</keyword>
<evidence type="ECO:0000259" key="11">
    <source>
        <dbReference type="PROSITE" id="PS50928"/>
    </source>
</evidence>
<keyword evidence="8 9" id="KW-0472">Membrane</keyword>
<gene>
    <name evidence="12" type="ORF">HMPREF1015_02129</name>
</gene>
<evidence type="ECO:0000256" key="7">
    <source>
        <dbReference type="ARBA" id="ARBA00022989"/>
    </source>
</evidence>
<dbReference type="RefSeq" id="WP_003353206.1">
    <property type="nucleotide sequence ID" value="NZ_JH414745.1"/>
</dbReference>
<comment type="caution">
    <text evidence="12">The sequence shown here is derived from an EMBL/GenBank/DDBJ whole genome shotgun (WGS) entry which is preliminary data.</text>
</comment>
<organism evidence="12 13">
    <name type="scientific">Bacillus smithii 7_3_47FAA</name>
    <dbReference type="NCBI Taxonomy" id="665952"/>
    <lineage>
        <taxon>Bacteria</taxon>
        <taxon>Bacillati</taxon>
        <taxon>Bacillota</taxon>
        <taxon>Bacilli</taxon>
        <taxon>Bacillales</taxon>
        <taxon>Bacillaceae</taxon>
        <taxon>Bacillus</taxon>
    </lineage>
</organism>
<evidence type="ECO:0000256" key="6">
    <source>
        <dbReference type="ARBA" id="ARBA00022692"/>
    </source>
</evidence>